<dbReference type="InterPro" id="IPR009057">
    <property type="entry name" value="Homeodomain-like_sf"/>
</dbReference>
<dbReference type="SMART" id="SM00342">
    <property type="entry name" value="HTH_ARAC"/>
    <property type="match status" value="1"/>
</dbReference>
<evidence type="ECO:0000256" key="3">
    <source>
        <dbReference type="ARBA" id="ARBA00022553"/>
    </source>
</evidence>
<evidence type="ECO:0000256" key="5">
    <source>
        <dbReference type="ARBA" id="ARBA00023015"/>
    </source>
</evidence>
<name>A0ABT4G5E3_9BACL</name>
<dbReference type="PROSITE" id="PS00041">
    <property type="entry name" value="HTH_ARAC_FAMILY_1"/>
    <property type="match status" value="1"/>
</dbReference>
<proteinExistence type="predicted"/>
<evidence type="ECO:0000256" key="2">
    <source>
        <dbReference type="ARBA" id="ARBA00022490"/>
    </source>
</evidence>
<dbReference type="SUPFAM" id="SSF52172">
    <property type="entry name" value="CheY-like"/>
    <property type="match status" value="1"/>
</dbReference>
<dbReference type="InterPro" id="IPR011006">
    <property type="entry name" value="CheY-like_superfamily"/>
</dbReference>
<dbReference type="PANTHER" id="PTHR42713">
    <property type="entry name" value="HISTIDINE KINASE-RELATED"/>
    <property type="match status" value="1"/>
</dbReference>
<reference evidence="11 12" key="1">
    <citation type="submission" date="2022-05" db="EMBL/GenBank/DDBJ databases">
        <title>Genome Sequencing of Bee-Associated Microbes.</title>
        <authorList>
            <person name="Dunlap C."/>
        </authorList>
    </citation>
    <scope>NUCLEOTIDE SEQUENCE [LARGE SCALE GENOMIC DNA]</scope>
    <source>
        <strain evidence="11 12">NRRL B-14421</strain>
    </source>
</reference>
<evidence type="ECO:0000256" key="8">
    <source>
        <dbReference type="PROSITE-ProRule" id="PRU00169"/>
    </source>
</evidence>
<feature type="modified residue" description="4-aspartylphosphate" evidence="8">
    <location>
        <position position="54"/>
    </location>
</feature>
<dbReference type="SUPFAM" id="SSF46689">
    <property type="entry name" value="Homeodomain-like"/>
    <property type="match status" value="2"/>
</dbReference>
<dbReference type="Pfam" id="PF00072">
    <property type="entry name" value="Response_reg"/>
    <property type="match status" value="1"/>
</dbReference>
<keyword evidence="6" id="KW-0238">DNA-binding</keyword>
<evidence type="ECO:0000256" key="4">
    <source>
        <dbReference type="ARBA" id="ARBA00023012"/>
    </source>
</evidence>
<dbReference type="RefSeq" id="WP_268613310.1">
    <property type="nucleotide sequence ID" value="NZ_JAMDMX010000001.1"/>
</dbReference>
<feature type="domain" description="Response regulatory" evidence="10">
    <location>
        <begin position="3"/>
        <end position="119"/>
    </location>
</feature>
<dbReference type="Proteomes" id="UP001527099">
    <property type="component" value="Unassembled WGS sequence"/>
</dbReference>
<organism evidence="11 12">
    <name type="scientific">Paenibacillus alginolyticus</name>
    <dbReference type="NCBI Taxonomy" id="59839"/>
    <lineage>
        <taxon>Bacteria</taxon>
        <taxon>Bacillati</taxon>
        <taxon>Bacillota</taxon>
        <taxon>Bacilli</taxon>
        <taxon>Bacillales</taxon>
        <taxon>Paenibacillaceae</taxon>
        <taxon>Paenibacillus</taxon>
    </lineage>
</organism>
<evidence type="ECO:0000313" key="12">
    <source>
        <dbReference type="Proteomes" id="UP001527099"/>
    </source>
</evidence>
<keyword evidence="12" id="KW-1185">Reference proteome</keyword>
<keyword evidence="3 8" id="KW-0597">Phosphoprotein</keyword>
<evidence type="ECO:0000256" key="1">
    <source>
        <dbReference type="ARBA" id="ARBA00004496"/>
    </source>
</evidence>
<dbReference type="Pfam" id="PF12833">
    <property type="entry name" value="HTH_18"/>
    <property type="match status" value="1"/>
</dbReference>
<evidence type="ECO:0000313" key="11">
    <source>
        <dbReference type="EMBL" id="MCY9691396.1"/>
    </source>
</evidence>
<dbReference type="EMBL" id="JAMDMX010000001">
    <property type="protein sequence ID" value="MCY9691396.1"/>
    <property type="molecule type" value="Genomic_DNA"/>
</dbReference>
<evidence type="ECO:0000259" key="9">
    <source>
        <dbReference type="PROSITE" id="PS01124"/>
    </source>
</evidence>
<dbReference type="PROSITE" id="PS50110">
    <property type="entry name" value="RESPONSE_REGULATORY"/>
    <property type="match status" value="1"/>
</dbReference>
<dbReference type="SMART" id="SM00448">
    <property type="entry name" value="REC"/>
    <property type="match status" value="1"/>
</dbReference>
<evidence type="ECO:0000256" key="6">
    <source>
        <dbReference type="ARBA" id="ARBA00023125"/>
    </source>
</evidence>
<dbReference type="InterPro" id="IPR051552">
    <property type="entry name" value="HptR"/>
</dbReference>
<dbReference type="PANTHER" id="PTHR42713:SF3">
    <property type="entry name" value="TRANSCRIPTIONAL REGULATORY PROTEIN HPTR"/>
    <property type="match status" value="1"/>
</dbReference>
<dbReference type="Gene3D" id="1.10.10.60">
    <property type="entry name" value="Homeodomain-like"/>
    <property type="match status" value="2"/>
</dbReference>
<comment type="subcellular location">
    <subcellularLocation>
        <location evidence="1">Cytoplasm</location>
    </subcellularLocation>
</comment>
<keyword evidence="7" id="KW-0804">Transcription</keyword>
<comment type="caution">
    <text evidence="11">The sequence shown here is derived from an EMBL/GenBank/DDBJ whole genome shotgun (WGS) entry which is preliminary data.</text>
</comment>
<keyword evidence="5" id="KW-0805">Transcription regulation</keyword>
<dbReference type="PRINTS" id="PR00032">
    <property type="entry name" value="HTHARAC"/>
</dbReference>
<dbReference type="InterPro" id="IPR018062">
    <property type="entry name" value="HTH_AraC-typ_CS"/>
</dbReference>
<evidence type="ECO:0000256" key="7">
    <source>
        <dbReference type="ARBA" id="ARBA00023163"/>
    </source>
</evidence>
<protein>
    <submittedName>
        <fullName evidence="11">Response regulator</fullName>
    </submittedName>
</protein>
<keyword evidence="4" id="KW-0902">Two-component regulatory system</keyword>
<dbReference type="InterPro" id="IPR001789">
    <property type="entry name" value="Sig_transdc_resp-reg_receiver"/>
</dbReference>
<sequence>MQNILVVDDEAIQRRVLAKMIREARPNCKVLEAKNGQEALGVIQRDDIDIVFTDIKMPILDGLELIEEMNASSHDIKVIILSGYRYFEYAQKAIQLGAFDYLVKPVKEESIAQILEKVESSIRKEKTNQLENEEIKQQLNRTLSVYYERLLSDWVTGGIAESKCNEIRQQFSLESKGIVIVAKLNDESLLMESLYSVDRMKSDMLSGIEGRSSSIGPSVSFYSGEDKSMLITVLTMVRSFTEEIGTLTKLLKEFTAQTFEQFGMPLTIGIGEERSNLFQEARHSCKEALTAASFRYFLHTQDVIQYSEISGLIRTMHYDYLKEEELFKESIRKTKSEQIVKHVDDWFERILENGLPYPDQWNKAVIRMVSGVASAIKDFVTDQDYKDILLEAETRLSASSDYAICKSRFLDTLLQFMDIIQKSRSKKHETVIATCIHYLEMNYMEDLSLDRVSNHLFFSPNYLSLIFKNHLGMTFSKYLTDVRIKKGIELLQNSNMKVYEIAAKVGFKDDKYFYRVFKSRFGVTPDEYRRNNHMHKKEVD</sequence>
<dbReference type="CDD" id="cd17536">
    <property type="entry name" value="REC_YesN-like"/>
    <property type="match status" value="1"/>
</dbReference>
<evidence type="ECO:0000259" key="10">
    <source>
        <dbReference type="PROSITE" id="PS50110"/>
    </source>
</evidence>
<dbReference type="PROSITE" id="PS01124">
    <property type="entry name" value="HTH_ARAC_FAMILY_2"/>
    <property type="match status" value="1"/>
</dbReference>
<dbReference type="InterPro" id="IPR018060">
    <property type="entry name" value="HTH_AraC"/>
</dbReference>
<gene>
    <name evidence="11" type="ORF">M5X19_00415</name>
</gene>
<dbReference type="Gene3D" id="3.40.50.2300">
    <property type="match status" value="1"/>
</dbReference>
<feature type="domain" description="HTH araC/xylS-type" evidence="9">
    <location>
        <begin position="433"/>
        <end position="531"/>
    </location>
</feature>
<keyword evidence="2" id="KW-0963">Cytoplasm</keyword>
<accession>A0ABT4G5E3</accession>
<dbReference type="InterPro" id="IPR020449">
    <property type="entry name" value="Tscrpt_reg_AraC-type_HTH"/>
</dbReference>